<dbReference type="eggNOG" id="ENOG502R2NK">
    <property type="taxonomic scope" value="Eukaryota"/>
</dbReference>
<reference evidence="3 4" key="2">
    <citation type="journal article" date="2008" name="Nature">
        <title>The Phaeodactylum genome reveals the evolutionary history of diatom genomes.</title>
        <authorList>
            <person name="Bowler C."/>
            <person name="Allen A.E."/>
            <person name="Badger J.H."/>
            <person name="Grimwood J."/>
            <person name="Jabbari K."/>
            <person name="Kuo A."/>
            <person name="Maheswari U."/>
            <person name="Martens C."/>
            <person name="Maumus F."/>
            <person name="Otillar R.P."/>
            <person name="Rayko E."/>
            <person name="Salamov A."/>
            <person name="Vandepoele K."/>
            <person name="Beszteri B."/>
            <person name="Gruber A."/>
            <person name="Heijde M."/>
            <person name="Katinka M."/>
            <person name="Mock T."/>
            <person name="Valentin K."/>
            <person name="Verret F."/>
            <person name="Berges J.A."/>
            <person name="Brownlee C."/>
            <person name="Cadoret J.P."/>
            <person name="Chiovitti A."/>
            <person name="Choi C.J."/>
            <person name="Coesel S."/>
            <person name="De Martino A."/>
            <person name="Detter J.C."/>
            <person name="Durkin C."/>
            <person name="Falciatore A."/>
            <person name="Fournet J."/>
            <person name="Haruta M."/>
            <person name="Huysman M.J."/>
            <person name="Jenkins B.D."/>
            <person name="Jiroutova K."/>
            <person name="Jorgensen R.E."/>
            <person name="Joubert Y."/>
            <person name="Kaplan A."/>
            <person name="Kroger N."/>
            <person name="Kroth P.G."/>
            <person name="La Roche J."/>
            <person name="Lindquist E."/>
            <person name="Lommer M."/>
            <person name="Martin-Jezequel V."/>
            <person name="Lopez P.J."/>
            <person name="Lucas S."/>
            <person name="Mangogna M."/>
            <person name="McGinnis K."/>
            <person name="Medlin L.K."/>
            <person name="Montsant A."/>
            <person name="Oudot-Le Secq M.P."/>
            <person name="Napoli C."/>
            <person name="Obornik M."/>
            <person name="Parker M.S."/>
            <person name="Petit J.L."/>
            <person name="Porcel B.M."/>
            <person name="Poulsen N."/>
            <person name="Robison M."/>
            <person name="Rychlewski L."/>
            <person name="Rynearson T.A."/>
            <person name="Schmutz J."/>
            <person name="Shapiro H."/>
            <person name="Siaut M."/>
            <person name="Stanley M."/>
            <person name="Sussman M.R."/>
            <person name="Taylor A.R."/>
            <person name="Vardi A."/>
            <person name="von Dassow P."/>
            <person name="Vyverman W."/>
            <person name="Willis A."/>
            <person name="Wyrwicz L.S."/>
            <person name="Rokhsar D.S."/>
            <person name="Weissenbach J."/>
            <person name="Armbrust E.V."/>
            <person name="Green B.R."/>
            <person name="Van de Peer Y."/>
            <person name="Grigoriev I.V."/>
        </authorList>
    </citation>
    <scope>NUCLEOTIDE SEQUENCE [LARGE SCALE GENOMIC DNA]</scope>
    <source>
        <strain evidence="3 4">CCMP1335</strain>
    </source>
</reference>
<evidence type="ECO:0000256" key="1">
    <source>
        <dbReference type="SAM" id="MobiDB-lite"/>
    </source>
</evidence>
<dbReference type="Gene3D" id="2.60.40.10">
    <property type="entry name" value="Immunoglobulins"/>
    <property type="match status" value="1"/>
</dbReference>
<dbReference type="GeneID" id="7451010"/>
<proteinExistence type="predicted"/>
<dbReference type="AlphaFoldDB" id="B8C8Q7"/>
<feature type="region of interest" description="Disordered" evidence="1">
    <location>
        <begin position="27"/>
        <end position="78"/>
    </location>
</feature>
<evidence type="ECO:0000313" key="3">
    <source>
        <dbReference type="EMBL" id="EED90522.1"/>
    </source>
</evidence>
<gene>
    <name evidence="3" type="ORF">THAPSDRAFT_24087</name>
</gene>
<dbReference type="PaxDb" id="35128-Thaps24087"/>
<accession>B8C8Q7</accession>
<keyword evidence="2" id="KW-0812">Transmembrane</keyword>
<feature type="compositionally biased region" description="Low complexity" evidence="1">
    <location>
        <begin position="53"/>
        <end position="73"/>
    </location>
</feature>
<dbReference type="HOGENOM" id="CLU_392587_0_0_1"/>
<reference evidence="3 4" key="1">
    <citation type="journal article" date="2004" name="Science">
        <title>The genome of the diatom Thalassiosira pseudonana: ecology, evolution, and metabolism.</title>
        <authorList>
            <person name="Armbrust E.V."/>
            <person name="Berges J.A."/>
            <person name="Bowler C."/>
            <person name="Green B.R."/>
            <person name="Martinez D."/>
            <person name="Putnam N.H."/>
            <person name="Zhou S."/>
            <person name="Allen A.E."/>
            <person name="Apt K.E."/>
            <person name="Bechner M."/>
            <person name="Brzezinski M.A."/>
            <person name="Chaal B.K."/>
            <person name="Chiovitti A."/>
            <person name="Davis A.K."/>
            <person name="Demarest M.S."/>
            <person name="Detter J.C."/>
            <person name="Glavina T."/>
            <person name="Goodstein D."/>
            <person name="Hadi M.Z."/>
            <person name="Hellsten U."/>
            <person name="Hildebrand M."/>
            <person name="Jenkins B.D."/>
            <person name="Jurka J."/>
            <person name="Kapitonov V.V."/>
            <person name="Kroger N."/>
            <person name="Lau W.W."/>
            <person name="Lane T.W."/>
            <person name="Larimer F.W."/>
            <person name="Lippmeier J.C."/>
            <person name="Lucas S."/>
            <person name="Medina M."/>
            <person name="Montsant A."/>
            <person name="Obornik M."/>
            <person name="Parker M.S."/>
            <person name="Palenik B."/>
            <person name="Pazour G.J."/>
            <person name="Richardson P.M."/>
            <person name="Rynearson T.A."/>
            <person name="Saito M.A."/>
            <person name="Schwartz D.C."/>
            <person name="Thamatrakoln K."/>
            <person name="Valentin K."/>
            <person name="Vardi A."/>
            <person name="Wilkerson F.P."/>
            <person name="Rokhsar D.S."/>
        </authorList>
    </citation>
    <scope>NUCLEOTIDE SEQUENCE [LARGE SCALE GENOMIC DNA]</scope>
    <source>
        <strain evidence="3 4">CCMP1335</strain>
    </source>
</reference>
<keyword evidence="2" id="KW-1133">Transmembrane helix</keyword>
<feature type="region of interest" description="Disordered" evidence="1">
    <location>
        <begin position="556"/>
        <end position="703"/>
    </location>
</feature>
<dbReference type="RefSeq" id="XP_002292547.1">
    <property type="nucleotide sequence ID" value="XM_002292511.1"/>
</dbReference>
<dbReference type="KEGG" id="tps:THAPSDRAFT_24087"/>
<feature type="compositionally biased region" description="Basic residues" evidence="1">
    <location>
        <begin position="694"/>
        <end position="703"/>
    </location>
</feature>
<evidence type="ECO:0000313" key="4">
    <source>
        <dbReference type="Proteomes" id="UP000001449"/>
    </source>
</evidence>
<dbReference type="InParanoid" id="B8C8Q7"/>
<dbReference type="EMBL" id="CM000645">
    <property type="protein sequence ID" value="EED90522.1"/>
    <property type="molecule type" value="Genomic_DNA"/>
</dbReference>
<feature type="transmembrane region" description="Helical" evidence="2">
    <location>
        <begin position="511"/>
        <end position="532"/>
    </location>
</feature>
<dbReference type="Proteomes" id="UP000001449">
    <property type="component" value="Chromosome 9"/>
</dbReference>
<dbReference type="InterPro" id="IPR013783">
    <property type="entry name" value="Ig-like_fold"/>
</dbReference>
<name>B8C8Q7_THAPS</name>
<keyword evidence="4" id="KW-1185">Reference proteome</keyword>
<dbReference type="OMA" id="PAFECEY"/>
<feature type="compositionally biased region" description="Basic residues" evidence="1">
    <location>
        <begin position="607"/>
        <end position="618"/>
    </location>
</feature>
<keyword evidence="2" id="KW-0472">Membrane</keyword>
<feature type="compositionally biased region" description="Basic and acidic residues" evidence="1">
    <location>
        <begin position="650"/>
        <end position="673"/>
    </location>
</feature>
<evidence type="ECO:0000256" key="2">
    <source>
        <dbReference type="SAM" id="Phobius"/>
    </source>
</evidence>
<protein>
    <submittedName>
        <fullName evidence="3">Uncharacterized protein</fullName>
    </submittedName>
</protein>
<organism evidence="3 4">
    <name type="scientific">Thalassiosira pseudonana</name>
    <name type="common">Marine diatom</name>
    <name type="synonym">Cyclotella nana</name>
    <dbReference type="NCBI Taxonomy" id="35128"/>
    <lineage>
        <taxon>Eukaryota</taxon>
        <taxon>Sar</taxon>
        <taxon>Stramenopiles</taxon>
        <taxon>Ochrophyta</taxon>
        <taxon>Bacillariophyta</taxon>
        <taxon>Coscinodiscophyceae</taxon>
        <taxon>Thalassiosirophycidae</taxon>
        <taxon>Thalassiosirales</taxon>
        <taxon>Thalassiosiraceae</taxon>
        <taxon>Thalassiosira</taxon>
    </lineage>
</organism>
<sequence>MATPSTASRTPEEELLTTASLALLRSLQSIHERDPTELDGNDSDGLQGGQQWKPPTKSPTAEPTTASPTWSPTYHPTPKGEPFVMKGVVWYDRNANGERDSNVEVGGMGGDVEWSHGLGGVTVQLVECDPETNGVYENPNSGNSFASAITQGFDIQMKPAIGQGQGTYNLVNIKVNRSYMVQVNAPDGYLFTSGVCNDDYPAFECEYFDAAPSDNGRNLRSLENTGGRTDGGYQGNNKSDNAPVNILLGIPKGRSSSCITVDREGLPDGQLNLGVMRIGDTREVETNVALVLDFDDATSATGRALKSMLKRATKVVEEDGRTRYLLRDQDKTAIGSVTAEVLASILDKRLSENAVELDAVSPKDVILSNKDSTLGSELAVALEVKGHYSPPPDLDFDYIVQDSINRDTETIRRGLRDYNQNCRDQTSKVQELGFSASDFSEVHSMTGSRPNRESGSDDVSSVYRTTCAAGDSLPEIFETSLKEIEARKVSDVQFSMDTAIYMNEESRLESWAMGPVAGLSGMIAMLMGVFVFRRALGPRRVDKFRDAKTKEIDVEESRRFGEMGGDMDDGSVDSAFYSDSDDDLEESEKEKKMRRKRKEKASQLKGGKSRRNIKRPRNVKATGKMDKLKSSFTGRGSGKAVSLGSDDTDSFEKSSNDSVDRSSEKKRSGDKKRSRDKKKSSSSGKSSKNIDGKKKSRRVRSSK</sequence>